<dbReference type="GO" id="GO:0052689">
    <property type="term" value="F:carboxylic ester hydrolase activity"/>
    <property type="evidence" value="ECO:0007669"/>
    <property type="project" value="TreeGrafter"/>
</dbReference>
<feature type="chain" id="PRO_5030555615" description="Phospholipase/carboxylesterase/thioesterase domain-containing protein" evidence="3">
    <location>
        <begin position="20"/>
        <end position="295"/>
    </location>
</feature>
<accession>A0A7S2W332</accession>
<evidence type="ECO:0000313" key="5">
    <source>
        <dbReference type="EMBL" id="CAD9664075.1"/>
    </source>
</evidence>
<dbReference type="AlphaFoldDB" id="A0A7S2W332"/>
<reference evidence="5" key="1">
    <citation type="submission" date="2021-01" db="EMBL/GenBank/DDBJ databases">
        <authorList>
            <person name="Corre E."/>
            <person name="Pelletier E."/>
            <person name="Niang G."/>
            <person name="Scheremetjew M."/>
            <person name="Finn R."/>
            <person name="Kale V."/>
            <person name="Holt S."/>
            <person name="Cochrane G."/>
            <person name="Meng A."/>
            <person name="Brown T."/>
            <person name="Cohen L."/>
        </authorList>
    </citation>
    <scope>NUCLEOTIDE SEQUENCE</scope>
    <source>
        <strain evidence="5">NY070348D</strain>
    </source>
</reference>
<evidence type="ECO:0000256" key="2">
    <source>
        <dbReference type="ARBA" id="ARBA00022801"/>
    </source>
</evidence>
<dbReference type="InterPro" id="IPR050565">
    <property type="entry name" value="LYPA1-2/EST-like"/>
</dbReference>
<evidence type="ECO:0000259" key="4">
    <source>
        <dbReference type="Pfam" id="PF02230"/>
    </source>
</evidence>
<dbReference type="PANTHER" id="PTHR10655:SF17">
    <property type="entry name" value="LYSOPHOSPHOLIPASE-LIKE PROTEIN 1"/>
    <property type="match status" value="1"/>
</dbReference>
<dbReference type="Pfam" id="PF02230">
    <property type="entry name" value="Abhydrolase_2"/>
    <property type="match status" value="1"/>
</dbReference>
<name>A0A7S2W332_9STRA</name>
<dbReference type="GO" id="GO:0008474">
    <property type="term" value="F:palmitoyl-(protein) hydrolase activity"/>
    <property type="evidence" value="ECO:0007669"/>
    <property type="project" value="TreeGrafter"/>
</dbReference>
<dbReference type="InterPro" id="IPR003140">
    <property type="entry name" value="PLipase/COase/thioEstase"/>
</dbReference>
<evidence type="ECO:0000256" key="3">
    <source>
        <dbReference type="SAM" id="SignalP"/>
    </source>
</evidence>
<keyword evidence="2" id="KW-0378">Hydrolase</keyword>
<dbReference type="Gene3D" id="3.40.50.1820">
    <property type="entry name" value="alpha/beta hydrolase"/>
    <property type="match status" value="1"/>
</dbReference>
<gene>
    <name evidence="5" type="ORF">QSP1433_LOCUS887</name>
</gene>
<proteinExistence type="inferred from homology"/>
<dbReference type="InterPro" id="IPR029058">
    <property type="entry name" value="AB_hydrolase_fold"/>
</dbReference>
<dbReference type="PANTHER" id="PTHR10655">
    <property type="entry name" value="LYSOPHOSPHOLIPASE-RELATED"/>
    <property type="match status" value="1"/>
</dbReference>
<sequence length="295" mass="31828">MNICLLVIMSGLFSSSAAAGRIVRDRATKTITIHPQSTVDSLVILTHGLGDSAEGFADVAQMFSAKLPTTKFVLPTAPNQPVTLNGGMRMPSWYDITGLSDRANEKCEGIEESSKIIQDIMDANNAEGIPYNKMLLAGFSQGGALSLFTGLQLPKEKKLSGIFVMSGYLAGAKAFKLTPGLESTPVLHCHGKIDPMVQFSWAEQTRDAVVGMGVSNYVLKEYPTMEHSVCPDELEVGLRFIASSFEGASLADKPVDEMSIKELKMAISHAGLGDKAVGLLEKQDFVNLLKEKREL</sequence>
<feature type="domain" description="Phospholipase/carboxylesterase/thioesterase" evidence="4">
    <location>
        <begin position="32"/>
        <end position="242"/>
    </location>
</feature>
<evidence type="ECO:0000256" key="1">
    <source>
        <dbReference type="ARBA" id="ARBA00006499"/>
    </source>
</evidence>
<dbReference type="GO" id="GO:0005737">
    <property type="term" value="C:cytoplasm"/>
    <property type="evidence" value="ECO:0007669"/>
    <property type="project" value="TreeGrafter"/>
</dbReference>
<protein>
    <recommendedName>
        <fullName evidence="4">Phospholipase/carboxylesterase/thioesterase domain-containing protein</fullName>
    </recommendedName>
</protein>
<feature type="signal peptide" evidence="3">
    <location>
        <begin position="1"/>
        <end position="19"/>
    </location>
</feature>
<organism evidence="5">
    <name type="scientific">Mucochytrium quahogii</name>
    <dbReference type="NCBI Taxonomy" id="96639"/>
    <lineage>
        <taxon>Eukaryota</taxon>
        <taxon>Sar</taxon>
        <taxon>Stramenopiles</taxon>
        <taxon>Bigyra</taxon>
        <taxon>Labyrinthulomycetes</taxon>
        <taxon>Thraustochytrida</taxon>
        <taxon>Thraustochytriidae</taxon>
        <taxon>Mucochytrium</taxon>
    </lineage>
</organism>
<dbReference type="EMBL" id="HBHK01001486">
    <property type="protein sequence ID" value="CAD9664075.1"/>
    <property type="molecule type" value="Transcribed_RNA"/>
</dbReference>
<comment type="similarity">
    <text evidence="1">Belongs to the AB hydrolase superfamily. AB hydrolase 2 family.</text>
</comment>
<dbReference type="SUPFAM" id="SSF53474">
    <property type="entry name" value="alpha/beta-Hydrolases"/>
    <property type="match status" value="1"/>
</dbReference>
<keyword evidence="3" id="KW-0732">Signal</keyword>